<gene>
    <name evidence="2" type="ORF">GOEFS_106_00380</name>
</gene>
<keyword evidence="3" id="KW-1185">Reference proteome</keyword>
<accession>H0R4Z1</accession>
<proteinExistence type="predicted"/>
<protein>
    <submittedName>
        <fullName evidence="2">Uncharacterized protein</fullName>
    </submittedName>
</protein>
<feature type="transmembrane region" description="Helical" evidence="1">
    <location>
        <begin position="187"/>
        <end position="207"/>
    </location>
</feature>
<sequence length="216" mass="21860">MIRQSTGFALFGSLLALLGAAAIQGQSANVFATYVIVGGSDLGDWSYLEVAAGGAILGLLVGATLWLVGLRTVGATHNRIARVTAAGLLGTAIGMSPTLVLVGGAFNDATWARDAPIFVVYPVSAVLAYVLSLAAVFAVLRIVGDESATATTKATAALLPVGGVIATLAGVGAAYRFDYSTTTPTWIVVLVLVIMVLAATFATGRAIGMRGTQQSA</sequence>
<feature type="transmembrane region" description="Helical" evidence="1">
    <location>
        <begin position="118"/>
        <end position="143"/>
    </location>
</feature>
<dbReference type="EMBL" id="BAEH01000106">
    <property type="protein sequence ID" value="GAB20142.1"/>
    <property type="molecule type" value="Genomic_DNA"/>
</dbReference>
<dbReference type="AlphaFoldDB" id="H0R4Z1"/>
<name>H0R4Z1_9ACTN</name>
<evidence type="ECO:0000313" key="2">
    <source>
        <dbReference type="EMBL" id="GAB20142.1"/>
    </source>
</evidence>
<dbReference type="Proteomes" id="UP000035034">
    <property type="component" value="Unassembled WGS sequence"/>
</dbReference>
<dbReference type="eggNOG" id="ENOG5031FG6">
    <property type="taxonomic scope" value="Bacteria"/>
</dbReference>
<keyword evidence="1" id="KW-0812">Transmembrane</keyword>
<feature type="transmembrane region" description="Helical" evidence="1">
    <location>
        <begin position="155"/>
        <end position="175"/>
    </location>
</feature>
<feature type="transmembrane region" description="Helical" evidence="1">
    <location>
        <begin position="80"/>
        <end position="106"/>
    </location>
</feature>
<keyword evidence="1" id="KW-1133">Transmembrane helix</keyword>
<evidence type="ECO:0000256" key="1">
    <source>
        <dbReference type="SAM" id="Phobius"/>
    </source>
</evidence>
<keyword evidence="1" id="KW-0472">Membrane</keyword>
<evidence type="ECO:0000313" key="3">
    <source>
        <dbReference type="Proteomes" id="UP000035034"/>
    </source>
</evidence>
<reference evidence="2 3" key="1">
    <citation type="submission" date="2011-12" db="EMBL/GenBank/DDBJ databases">
        <title>Whole genome shotgun sequence of Gordonia effusa NBRC 100432.</title>
        <authorList>
            <person name="Yoshida I."/>
            <person name="Takarada H."/>
            <person name="Hosoyama A."/>
            <person name="Tsuchikane K."/>
            <person name="Katsumata H."/>
            <person name="Yamazaki S."/>
            <person name="Fujita N."/>
        </authorList>
    </citation>
    <scope>NUCLEOTIDE SEQUENCE [LARGE SCALE GENOMIC DNA]</scope>
    <source>
        <strain evidence="2 3">NBRC 100432</strain>
    </source>
</reference>
<feature type="transmembrane region" description="Helical" evidence="1">
    <location>
        <begin position="46"/>
        <end position="68"/>
    </location>
</feature>
<organism evidence="2 3">
    <name type="scientific">Gordonia effusa NBRC 100432</name>
    <dbReference type="NCBI Taxonomy" id="1077974"/>
    <lineage>
        <taxon>Bacteria</taxon>
        <taxon>Bacillati</taxon>
        <taxon>Actinomycetota</taxon>
        <taxon>Actinomycetes</taxon>
        <taxon>Mycobacteriales</taxon>
        <taxon>Gordoniaceae</taxon>
        <taxon>Gordonia</taxon>
    </lineage>
</organism>
<dbReference type="RefSeq" id="WP_007319477.1">
    <property type="nucleotide sequence ID" value="NZ_BAEH01000106.1"/>
</dbReference>
<comment type="caution">
    <text evidence="2">The sequence shown here is derived from an EMBL/GenBank/DDBJ whole genome shotgun (WGS) entry which is preliminary data.</text>
</comment>